<dbReference type="AlphaFoldDB" id="A0A937UQA7"/>
<dbReference type="GO" id="GO:1901678">
    <property type="term" value="P:iron coordination entity transport"/>
    <property type="evidence" value="ECO:0007669"/>
    <property type="project" value="UniProtKB-ARBA"/>
</dbReference>
<evidence type="ECO:0000313" key="6">
    <source>
        <dbReference type="EMBL" id="MBL7630017.1"/>
    </source>
</evidence>
<keyword evidence="3" id="KW-0813">Transport</keyword>
<dbReference type="PANTHER" id="PTHR30532:SF24">
    <property type="entry name" value="FERRIC ENTEROBACTIN-BINDING PERIPLASMIC PROTEIN FEPB"/>
    <property type="match status" value="1"/>
</dbReference>
<evidence type="ECO:0000259" key="5">
    <source>
        <dbReference type="PROSITE" id="PS50983"/>
    </source>
</evidence>
<evidence type="ECO:0000256" key="4">
    <source>
        <dbReference type="ARBA" id="ARBA00022729"/>
    </source>
</evidence>
<dbReference type="RefSeq" id="WP_203004702.1">
    <property type="nucleotide sequence ID" value="NZ_JADWYU010000226.1"/>
</dbReference>
<dbReference type="CDD" id="cd01146">
    <property type="entry name" value="FhuD"/>
    <property type="match status" value="1"/>
</dbReference>
<feature type="domain" description="Fe/B12 periplasmic-binding" evidence="5">
    <location>
        <begin position="59"/>
        <end position="331"/>
    </location>
</feature>
<dbReference type="SUPFAM" id="SSF53807">
    <property type="entry name" value="Helical backbone' metal receptor"/>
    <property type="match status" value="1"/>
</dbReference>
<organism evidence="6 7">
    <name type="scientific">Frankia nepalensis</name>
    <dbReference type="NCBI Taxonomy" id="1836974"/>
    <lineage>
        <taxon>Bacteria</taxon>
        <taxon>Bacillati</taxon>
        <taxon>Actinomycetota</taxon>
        <taxon>Actinomycetes</taxon>
        <taxon>Frankiales</taxon>
        <taxon>Frankiaceae</taxon>
        <taxon>Frankia</taxon>
    </lineage>
</organism>
<dbReference type="GO" id="GO:0030288">
    <property type="term" value="C:outer membrane-bounded periplasmic space"/>
    <property type="evidence" value="ECO:0007669"/>
    <property type="project" value="TreeGrafter"/>
</dbReference>
<keyword evidence="4" id="KW-0732">Signal</keyword>
<reference evidence="6" key="1">
    <citation type="submission" date="2020-12" db="EMBL/GenBank/DDBJ databases">
        <title>Genomic characterization of non-nitrogen-fixing Frankia strains.</title>
        <authorList>
            <person name="Carlos-Shanley C."/>
            <person name="Guerra T."/>
            <person name="Hahn D."/>
        </authorList>
    </citation>
    <scope>NUCLEOTIDE SEQUENCE</scope>
    <source>
        <strain evidence="6">CN6</strain>
    </source>
</reference>
<proteinExistence type="inferred from homology"/>
<evidence type="ECO:0000256" key="3">
    <source>
        <dbReference type="ARBA" id="ARBA00022448"/>
    </source>
</evidence>
<sequence length="331" mass="34867">MALVGALLLAACGGGGGGGATAGGGTGVAGATATAEPGAFPVTIEHKYGGTELDEAPQRVVTLGLSDHEPVLAFGVRPVGAIDWYGERPYGIWPWTDKLWGDARPEIVGQREDFNVEKIARLRPDLIIALYTGMSEQQYKTLSRIAPVVAQPKDYDDYGAPWTVMTTMVGEALGQPAKAKELIAGVEKHLADARAAHPEFAGQTVAVADSTAPGTYSVFSPTDPKSIILAGLGFQVPDEIGALADGKFSVPISAERLDLVDADRLVWLVGDDTVEGRIKADPVYQRLAVAREDRAVFLPYGRPVPIGGALSFGTVLSIPWAVDQIVPRLVA</sequence>
<comment type="subcellular location">
    <subcellularLocation>
        <location evidence="1">Cell envelope</location>
    </subcellularLocation>
</comment>
<keyword evidence="7" id="KW-1185">Reference proteome</keyword>
<dbReference type="InterPro" id="IPR051313">
    <property type="entry name" value="Bact_iron-sidero_bind"/>
</dbReference>
<comment type="similarity">
    <text evidence="2">Belongs to the bacterial solute-binding protein 8 family.</text>
</comment>
<protein>
    <submittedName>
        <fullName evidence="6">Iron-siderophore ABC transporter substrate-binding protein</fullName>
    </submittedName>
</protein>
<evidence type="ECO:0000313" key="7">
    <source>
        <dbReference type="Proteomes" id="UP000604475"/>
    </source>
</evidence>
<comment type="caution">
    <text evidence="6">The sequence shown here is derived from an EMBL/GenBank/DDBJ whole genome shotgun (WGS) entry which is preliminary data.</text>
</comment>
<evidence type="ECO:0000256" key="1">
    <source>
        <dbReference type="ARBA" id="ARBA00004196"/>
    </source>
</evidence>
<dbReference type="InterPro" id="IPR002491">
    <property type="entry name" value="ABC_transptr_periplasmic_BD"/>
</dbReference>
<dbReference type="Gene3D" id="3.40.50.1980">
    <property type="entry name" value="Nitrogenase molybdenum iron protein domain"/>
    <property type="match status" value="2"/>
</dbReference>
<dbReference type="Pfam" id="PF01497">
    <property type="entry name" value="Peripla_BP_2"/>
    <property type="match status" value="1"/>
</dbReference>
<evidence type="ECO:0000256" key="2">
    <source>
        <dbReference type="ARBA" id="ARBA00008814"/>
    </source>
</evidence>
<dbReference type="EMBL" id="JAEACQ010000241">
    <property type="protein sequence ID" value="MBL7630017.1"/>
    <property type="molecule type" value="Genomic_DNA"/>
</dbReference>
<name>A0A937UQA7_9ACTN</name>
<accession>A0A937UQA7</accession>
<dbReference type="Proteomes" id="UP000604475">
    <property type="component" value="Unassembled WGS sequence"/>
</dbReference>
<gene>
    <name evidence="6" type="ORF">I7412_23180</name>
</gene>
<dbReference type="PANTHER" id="PTHR30532">
    <property type="entry name" value="IRON III DICITRATE-BINDING PERIPLASMIC PROTEIN"/>
    <property type="match status" value="1"/>
</dbReference>
<dbReference type="PROSITE" id="PS50983">
    <property type="entry name" value="FE_B12_PBP"/>
    <property type="match status" value="1"/>
</dbReference>